<reference evidence="2 3" key="1">
    <citation type="submission" date="2018-06" db="EMBL/GenBank/DDBJ databases">
        <authorList>
            <consortium name="Pathogen Informatics"/>
            <person name="Doyle S."/>
        </authorList>
    </citation>
    <scope>NUCLEOTIDE SEQUENCE [LARGE SCALE GENOMIC DNA]</scope>
    <source>
        <strain evidence="2 3">NCTC11179</strain>
    </source>
</reference>
<evidence type="ECO:0000313" key="2">
    <source>
        <dbReference type="EMBL" id="STZ28125.1"/>
    </source>
</evidence>
<evidence type="ECO:0000256" key="1">
    <source>
        <dbReference type="SAM" id="SignalP"/>
    </source>
</evidence>
<organism evidence="2 3">
    <name type="scientific">Myroides odoratus</name>
    <name type="common">Flavobacterium odoratum</name>
    <dbReference type="NCBI Taxonomy" id="256"/>
    <lineage>
        <taxon>Bacteria</taxon>
        <taxon>Pseudomonadati</taxon>
        <taxon>Bacteroidota</taxon>
        <taxon>Flavobacteriia</taxon>
        <taxon>Flavobacteriales</taxon>
        <taxon>Flavobacteriaceae</taxon>
        <taxon>Myroides</taxon>
    </lineage>
</organism>
<accession>A0A378RMC3</accession>
<dbReference type="Proteomes" id="UP000255024">
    <property type="component" value="Unassembled WGS sequence"/>
</dbReference>
<dbReference type="RefSeq" id="WP_115090974.1">
    <property type="nucleotide sequence ID" value="NZ_CP068107.1"/>
</dbReference>
<feature type="chain" id="PRO_5016805834" description="Gliding motility-associated lipoprotein GldH" evidence="1">
    <location>
        <begin position="20"/>
        <end position="192"/>
    </location>
</feature>
<dbReference type="EMBL" id="UGQL01000001">
    <property type="protein sequence ID" value="STZ28125.1"/>
    <property type="molecule type" value="Genomic_DNA"/>
</dbReference>
<dbReference type="AlphaFoldDB" id="A0A378RMC3"/>
<dbReference type="PROSITE" id="PS51257">
    <property type="entry name" value="PROKAR_LIPOPROTEIN"/>
    <property type="match status" value="1"/>
</dbReference>
<feature type="signal peptide" evidence="1">
    <location>
        <begin position="1"/>
        <end position="19"/>
    </location>
</feature>
<proteinExistence type="predicted"/>
<name>A0A378RMC3_MYROD</name>
<keyword evidence="3" id="KW-1185">Reference proteome</keyword>
<evidence type="ECO:0008006" key="4">
    <source>
        <dbReference type="Google" id="ProtNLM"/>
    </source>
</evidence>
<evidence type="ECO:0000313" key="3">
    <source>
        <dbReference type="Proteomes" id="UP000255024"/>
    </source>
</evidence>
<protein>
    <recommendedName>
        <fullName evidence="4">Gliding motility-associated lipoprotein GldH</fullName>
    </recommendedName>
</protein>
<gene>
    <name evidence="2" type="ORF">NCTC11179_01665</name>
</gene>
<keyword evidence="1" id="KW-0732">Signal</keyword>
<sequence>MKKLILVCTIVLGALFTVSCEGPRGPQGPPGGNDIANVFEYHLNFNQNLNANIASQIVKHPTKVYLGDAVFVYVLEKTDKNGDPIWSPLPMRYFVENTTTQKDEELEYIYNFGLDDFEIVARATAPLGMFNGIPGDKNNPGYVTDMIFRVVYVAGKDPIQRNAAVQSKDVAPLSYDELLLKYNLTNSPVKKM</sequence>